<dbReference type="GO" id="GO:0070967">
    <property type="term" value="F:coenzyme F420 binding"/>
    <property type="evidence" value="ECO:0007669"/>
    <property type="project" value="TreeGrafter"/>
</dbReference>
<protein>
    <submittedName>
        <fullName evidence="3">TIGR03618 family F420-dependent PPOX class oxidoreductase</fullName>
    </submittedName>
</protein>
<evidence type="ECO:0000313" key="4">
    <source>
        <dbReference type="Proteomes" id="UP000642993"/>
    </source>
</evidence>
<accession>A0A927JEH1</accession>
<gene>
    <name evidence="3" type="ORF">HT102_10370</name>
</gene>
<dbReference type="AlphaFoldDB" id="A0A927JEH1"/>
<comment type="caution">
    <text evidence="3">The sequence shown here is derived from an EMBL/GenBank/DDBJ whole genome shotgun (WGS) entry which is preliminary data.</text>
</comment>
<dbReference type="SUPFAM" id="SSF50475">
    <property type="entry name" value="FMN-binding split barrel"/>
    <property type="match status" value="1"/>
</dbReference>
<feature type="domain" description="Pyridoxamine 5'-phosphate oxidase N-terminal" evidence="2">
    <location>
        <begin position="8"/>
        <end position="126"/>
    </location>
</feature>
<sequence>MAYTPEDLTDDAATFLAERHLGSLTTLRANGLPHVVAVGFTWDPEARKARVITSEGSQKVVNVDRAGHATVFQVDRARWLALEGSATVRREPEAVRDAEERYAGRYRVPRENPRRVVIEIAVTRILGSRSLLGQ</sequence>
<dbReference type="Proteomes" id="UP000642993">
    <property type="component" value="Unassembled WGS sequence"/>
</dbReference>
<dbReference type="PANTHER" id="PTHR35176:SF1">
    <property type="entry name" value="F420H(2)-DEPENDENT BILIVERDIN REDUCTASE"/>
    <property type="match status" value="1"/>
</dbReference>
<name>A0A927JEH1_9ACTN</name>
<dbReference type="PANTHER" id="PTHR35176">
    <property type="entry name" value="HEME OXYGENASE HI_0854-RELATED"/>
    <property type="match status" value="1"/>
</dbReference>
<dbReference type="InterPro" id="IPR052019">
    <property type="entry name" value="F420H2_bilvrd_red/Heme_oxyg"/>
</dbReference>
<keyword evidence="4" id="KW-1185">Reference proteome</keyword>
<dbReference type="NCBIfam" id="TIGR03618">
    <property type="entry name" value="Rv1155_F420"/>
    <property type="match status" value="1"/>
</dbReference>
<evidence type="ECO:0000256" key="1">
    <source>
        <dbReference type="ARBA" id="ARBA00023002"/>
    </source>
</evidence>
<dbReference type="GO" id="GO:0005829">
    <property type="term" value="C:cytosol"/>
    <property type="evidence" value="ECO:0007669"/>
    <property type="project" value="TreeGrafter"/>
</dbReference>
<organism evidence="3 4">
    <name type="scientific">Lolliginicoccus lacisalsi</name>
    <dbReference type="NCBI Taxonomy" id="2742202"/>
    <lineage>
        <taxon>Bacteria</taxon>
        <taxon>Bacillati</taxon>
        <taxon>Actinomycetota</taxon>
        <taxon>Actinomycetes</taxon>
        <taxon>Mycobacteriales</taxon>
        <taxon>Hoyosellaceae</taxon>
        <taxon>Lolliginicoccus</taxon>
    </lineage>
</organism>
<dbReference type="Pfam" id="PF01243">
    <property type="entry name" value="PNPOx_N"/>
    <property type="match status" value="1"/>
</dbReference>
<dbReference type="EMBL" id="JACYWE010000005">
    <property type="protein sequence ID" value="MBD8506892.1"/>
    <property type="molecule type" value="Genomic_DNA"/>
</dbReference>
<dbReference type="Gene3D" id="2.30.110.10">
    <property type="entry name" value="Electron Transport, Fmn-binding Protein, Chain A"/>
    <property type="match status" value="1"/>
</dbReference>
<evidence type="ECO:0000259" key="2">
    <source>
        <dbReference type="Pfam" id="PF01243"/>
    </source>
</evidence>
<dbReference type="GO" id="GO:0016627">
    <property type="term" value="F:oxidoreductase activity, acting on the CH-CH group of donors"/>
    <property type="evidence" value="ECO:0007669"/>
    <property type="project" value="TreeGrafter"/>
</dbReference>
<keyword evidence="1" id="KW-0560">Oxidoreductase</keyword>
<dbReference type="InterPro" id="IPR019920">
    <property type="entry name" value="F420-binding_dom_put"/>
</dbReference>
<dbReference type="InterPro" id="IPR011576">
    <property type="entry name" value="Pyridox_Oxase_N"/>
</dbReference>
<dbReference type="InterPro" id="IPR012349">
    <property type="entry name" value="Split_barrel_FMN-bd"/>
</dbReference>
<reference evidence="3" key="1">
    <citation type="submission" date="2020-09" db="EMBL/GenBank/DDBJ databases">
        <title>Hoyosella lacisalsi sp. nov., a halotolerant actinobacterium isolated from soil of Lake Gudzhirganskoe.</title>
        <authorList>
            <person name="Yang Q."/>
            <person name="Guo P.Y."/>
            <person name="Liu S.W."/>
            <person name="Li F.N."/>
            <person name="Sun C.H."/>
        </authorList>
    </citation>
    <scope>NUCLEOTIDE SEQUENCE</scope>
    <source>
        <strain evidence="3">G463</strain>
    </source>
</reference>
<evidence type="ECO:0000313" key="3">
    <source>
        <dbReference type="EMBL" id="MBD8506892.1"/>
    </source>
</evidence>
<dbReference type="RefSeq" id="WP_192039344.1">
    <property type="nucleotide sequence ID" value="NZ_JACYWE010000005.1"/>
</dbReference>
<proteinExistence type="predicted"/>